<evidence type="ECO:0000259" key="1">
    <source>
        <dbReference type="Pfam" id="PF12705"/>
    </source>
</evidence>
<organism evidence="2">
    <name type="scientific">freshwater metagenome</name>
    <dbReference type="NCBI Taxonomy" id="449393"/>
    <lineage>
        <taxon>unclassified sequences</taxon>
        <taxon>metagenomes</taxon>
        <taxon>ecological metagenomes</taxon>
    </lineage>
</organism>
<dbReference type="EMBL" id="CAEZUI010000123">
    <property type="protein sequence ID" value="CAB4601564.1"/>
    <property type="molecule type" value="Genomic_DNA"/>
</dbReference>
<dbReference type="Pfam" id="PF12705">
    <property type="entry name" value="PDDEXK_1"/>
    <property type="match status" value="1"/>
</dbReference>
<dbReference type="Gene3D" id="3.90.320.10">
    <property type="match status" value="1"/>
</dbReference>
<gene>
    <name evidence="2" type="ORF">UFOPK1807_00872</name>
</gene>
<dbReference type="InterPro" id="IPR011604">
    <property type="entry name" value="PDDEXK-like_dom_sf"/>
</dbReference>
<accession>A0A6J6GR45</accession>
<feature type="domain" description="PD-(D/E)XK endonuclease-like" evidence="1">
    <location>
        <begin position="71"/>
        <end position="228"/>
    </location>
</feature>
<sequence length="237" mass="26817">MSSHPNIKKPAKPAREFIAPSDLTFGFSTCKRCIWIKYWFSFELKKDFPLVKFLSTAQEELFRRATMQSLHPSLAPGVVKQWGQWVKSKNIVINGVESQWKLRGIYDLLGHYDDGSVGIIDCKVSDSDRDNGDFYAPQLEAYAYTLENPLSGKAFPVSTMGLLIWKLAGVAQTRPNEFVENTMGFGVNQIYVPVQRNPERLQTLLEEFITVIDGESPEPGPECHACNFFESRLALES</sequence>
<evidence type="ECO:0000313" key="2">
    <source>
        <dbReference type="EMBL" id="CAB4601564.1"/>
    </source>
</evidence>
<proteinExistence type="predicted"/>
<dbReference type="InterPro" id="IPR038726">
    <property type="entry name" value="PDDEXK_AddAB-type"/>
</dbReference>
<name>A0A6J6GR45_9ZZZZ</name>
<dbReference type="AlphaFoldDB" id="A0A6J6GR45"/>
<reference evidence="2" key="1">
    <citation type="submission" date="2020-05" db="EMBL/GenBank/DDBJ databases">
        <authorList>
            <person name="Chiriac C."/>
            <person name="Salcher M."/>
            <person name="Ghai R."/>
            <person name="Kavagutti S V."/>
        </authorList>
    </citation>
    <scope>NUCLEOTIDE SEQUENCE</scope>
</reference>
<protein>
    <submittedName>
        <fullName evidence="2">Unannotated protein</fullName>
    </submittedName>
</protein>